<feature type="transmembrane region" description="Helical" evidence="10">
    <location>
        <begin position="271"/>
        <end position="298"/>
    </location>
</feature>
<dbReference type="PANTHER" id="PTHR30081">
    <property type="entry name" value="PROTEIN-EXPORT MEMBRANE PROTEIN SEC"/>
    <property type="match status" value="1"/>
</dbReference>
<evidence type="ECO:0000256" key="5">
    <source>
        <dbReference type="ARBA" id="ARBA00022692"/>
    </source>
</evidence>
<reference evidence="12 13" key="1">
    <citation type="submission" date="2017-09" db="EMBL/GenBank/DDBJ databases">
        <title>Depth-based differentiation of microbial function through sediment-hosted aquifers and enrichment of novel symbionts in the deep terrestrial subsurface.</title>
        <authorList>
            <person name="Probst A.J."/>
            <person name="Ladd B."/>
            <person name="Jarett J.K."/>
            <person name="Geller-Mcgrath D.E."/>
            <person name="Sieber C.M."/>
            <person name="Emerson J.B."/>
            <person name="Anantharaman K."/>
            <person name="Thomas B.C."/>
            <person name="Malmstrom R."/>
            <person name="Stieglmeier M."/>
            <person name="Klingl A."/>
            <person name="Woyke T."/>
            <person name="Ryan C.M."/>
            <person name="Banfield J.F."/>
        </authorList>
    </citation>
    <scope>NUCLEOTIDE SEQUENCE [LARGE SCALE GENOMIC DNA]</scope>
    <source>
        <strain evidence="12">CG10_big_fil_rev_8_21_14_0_10_51_16</strain>
    </source>
</reference>
<dbReference type="NCBIfam" id="TIGR00966">
    <property type="entry name" value="transloc_SecF"/>
    <property type="match status" value="1"/>
</dbReference>
<dbReference type="GO" id="GO:0065002">
    <property type="term" value="P:intracellular protein transmembrane transport"/>
    <property type="evidence" value="ECO:0007669"/>
    <property type="project" value="UniProtKB-UniRule"/>
</dbReference>
<dbReference type="PANTHER" id="PTHR30081:SF8">
    <property type="entry name" value="PROTEIN TRANSLOCASE SUBUNIT SECF"/>
    <property type="match status" value="1"/>
</dbReference>
<evidence type="ECO:0000256" key="3">
    <source>
        <dbReference type="ARBA" id="ARBA00022475"/>
    </source>
</evidence>
<dbReference type="SUPFAM" id="SSF82866">
    <property type="entry name" value="Multidrug efflux transporter AcrB transmembrane domain"/>
    <property type="match status" value="1"/>
</dbReference>
<comment type="function">
    <text evidence="10">Part of the Sec protein translocase complex. Interacts with the SecYEG preprotein conducting channel. SecDF uses the proton motive force (PMF) to complete protein translocation after the ATP-dependent function of SecA.</text>
</comment>
<keyword evidence="5 10" id="KW-0812">Transmembrane</keyword>
<evidence type="ECO:0000256" key="4">
    <source>
        <dbReference type="ARBA" id="ARBA00022519"/>
    </source>
</evidence>
<dbReference type="Pfam" id="PF07549">
    <property type="entry name" value="Sec_GG"/>
    <property type="match status" value="1"/>
</dbReference>
<dbReference type="InterPro" id="IPR048634">
    <property type="entry name" value="SecD_SecF_C"/>
</dbReference>
<comment type="subcellular location">
    <subcellularLocation>
        <location evidence="1 10">Cell membrane</location>
        <topology evidence="1 10">Multi-pass membrane protein</topology>
    </subcellularLocation>
</comment>
<dbReference type="InterPro" id="IPR005665">
    <property type="entry name" value="SecF_bac"/>
</dbReference>
<name>A0A2H0RG54_9BACT</name>
<organism evidence="12 13">
    <name type="scientific">Candidatus Vogelbacteria bacterium CG10_big_fil_rev_8_21_14_0_10_51_16</name>
    <dbReference type="NCBI Taxonomy" id="1975045"/>
    <lineage>
        <taxon>Bacteria</taxon>
        <taxon>Candidatus Vogeliibacteriota</taxon>
    </lineage>
</organism>
<feature type="transmembrane region" description="Helical" evidence="10">
    <location>
        <begin position="248"/>
        <end position="265"/>
    </location>
</feature>
<dbReference type="PRINTS" id="PR01755">
    <property type="entry name" value="SECFTRNLCASE"/>
</dbReference>
<dbReference type="AlphaFoldDB" id="A0A2H0RG54"/>
<keyword evidence="3 10" id="KW-1003">Cell membrane</keyword>
<feature type="transmembrane region" description="Helical" evidence="10">
    <location>
        <begin position="133"/>
        <end position="152"/>
    </location>
</feature>
<dbReference type="GO" id="GO:0043952">
    <property type="term" value="P:protein transport by the Sec complex"/>
    <property type="evidence" value="ECO:0007669"/>
    <property type="project" value="UniProtKB-UniRule"/>
</dbReference>
<feature type="transmembrane region" description="Helical" evidence="10">
    <location>
        <begin position="164"/>
        <end position="190"/>
    </location>
</feature>
<dbReference type="InterPro" id="IPR022646">
    <property type="entry name" value="SecD/SecF_CS"/>
</dbReference>
<dbReference type="Pfam" id="PF02355">
    <property type="entry name" value="SecD_SecF_C"/>
    <property type="match status" value="1"/>
</dbReference>
<comment type="subunit">
    <text evidence="10">Forms a complex with SecD. Part of the essential Sec protein translocation apparatus which comprises SecA, SecYEG and auxiliary proteins SecDF. Other proteins may also be involved.</text>
</comment>
<protein>
    <recommendedName>
        <fullName evidence="10">Protein-export membrane protein SecF</fullName>
    </recommendedName>
</protein>
<dbReference type="Gene3D" id="1.20.1640.10">
    <property type="entry name" value="Multidrug efflux transporter AcrB transmembrane domain"/>
    <property type="match status" value="1"/>
</dbReference>
<evidence type="ECO:0000256" key="9">
    <source>
        <dbReference type="ARBA" id="ARBA00023136"/>
    </source>
</evidence>
<feature type="domain" description="SSD" evidence="11">
    <location>
        <begin position="133"/>
        <end position="297"/>
    </location>
</feature>
<dbReference type="HAMAP" id="MF_01464_B">
    <property type="entry name" value="SecF_B"/>
    <property type="match status" value="1"/>
</dbReference>
<comment type="similarity">
    <text evidence="10">Belongs to the SecD/SecF family. SecF subfamily.</text>
</comment>
<feature type="transmembrane region" description="Helical" evidence="10">
    <location>
        <begin position="196"/>
        <end position="217"/>
    </location>
</feature>
<dbReference type="InterPro" id="IPR022645">
    <property type="entry name" value="SecD/SecF_bac"/>
</dbReference>
<comment type="caution">
    <text evidence="10">Lacks conserved residue(s) required for the propagation of feature annotation.</text>
</comment>
<evidence type="ECO:0000256" key="7">
    <source>
        <dbReference type="ARBA" id="ARBA00022989"/>
    </source>
</evidence>
<proteinExistence type="inferred from homology"/>
<gene>
    <name evidence="10 12" type="primary">secF</name>
    <name evidence="12" type="ORF">COV10_01830</name>
</gene>
<dbReference type="Proteomes" id="UP000228767">
    <property type="component" value="Unassembled WGS sequence"/>
</dbReference>
<evidence type="ECO:0000256" key="8">
    <source>
        <dbReference type="ARBA" id="ARBA00023010"/>
    </source>
</evidence>
<accession>A0A2H0RG54</accession>
<comment type="caution">
    <text evidence="12">The sequence shown here is derived from an EMBL/GenBank/DDBJ whole genome shotgun (WGS) entry which is preliminary data.</text>
</comment>
<dbReference type="EMBL" id="PCYI01000012">
    <property type="protein sequence ID" value="PIR45004.1"/>
    <property type="molecule type" value="Genomic_DNA"/>
</dbReference>
<dbReference type="InterPro" id="IPR022813">
    <property type="entry name" value="SecD/SecF_arch_bac"/>
</dbReference>
<evidence type="ECO:0000313" key="12">
    <source>
        <dbReference type="EMBL" id="PIR45004.1"/>
    </source>
</evidence>
<keyword evidence="4" id="KW-0997">Cell inner membrane</keyword>
<evidence type="ECO:0000256" key="10">
    <source>
        <dbReference type="HAMAP-Rule" id="MF_01464"/>
    </source>
</evidence>
<keyword evidence="7 10" id="KW-1133">Transmembrane helix</keyword>
<sequence length="306" mass="33537">MMFIINHKNFFLGLSLLLMIVAVTLLGVWGLRLGIDFTGGTLLEVRYVAEERPTVSEAREALTTLGFANALVQPSGETNMVVRLQEIDETTRLRVLAALAGAGLASDEPAREVALERFTSIGPVIGSELRQKSWIAIVAVLGFIILFIAFAFRHVSAPIASWKYGLTAVVTLLHDVLVPTGVMVIFGRFLGFEADILFVTALLAILGFSVHDTIVVFDRVRENLKERISADFKEVVGKSLRETLARSVNTSITTLVVLLALYFFGGESTRVFALVLSIGIIAGTYSSVFFASPLLVFLEERQREVK</sequence>
<evidence type="ECO:0000256" key="2">
    <source>
        <dbReference type="ARBA" id="ARBA00022448"/>
    </source>
</evidence>
<dbReference type="PROSITE" id="PS50156">
    <property type="entry name" value="SSD"/>
    <property type="match status" value="1"/>
</dbReference>
<evidence type="ECO:0000259" key="11">
    <source>
        <dbReference type="PROSITE" id="PS50156"/>
    </source>
</evidence>
<dbReference type="InterPro" id="IPR000731">
    <property type="entry name" value="SSD"/>
</dbReference>
<keyword evidence="6 10" id="KW-0653">Protein transport</keyword>
<dbReference type="GO" id="GO:0006605">
    <property type="term" value="P:protein targeting"/>
    <property type="evidence" value="ECO:0007669"/>
    <property type="project" value="UniProtKB-UniRule"/>
</dbReference>
<keyword evidence="8 10" id="KW-0811">Translocation</keyword>
<keyword evidence="2 10" id="KW-0813">Transport</keyword>
<evidence type="ECO:0000256" key="1">
    <source>
        <dbReference type="ARBA" id="ARBA00004651"/>
    </source>
</evidence>
<keyword evidence="9 10" id="KW-0472">Membrane</keyword>
<dbReference type="GO" id="GO:0005886">
    <property type="term" value="C:plasma membrane"/>
    <property type="evidence" value="ECO:0007669"/>
    <property type="project" value="UniProtKB-SubCell"/>
</dbReference>
<evidence type="ECO:0000256" key="6">
    <source>
        <dbReference type="ARBA" id="ARBA00022927"/>
    </source>
</evidence>
<evidence type="ECO:0000313" key="13">
    <source>
        <dbReference type="Proteomes" id="UP000228767"/>
    </source>
</evidence>
<dbReference type="GO" id="GO:0015450">
    <property type="term" value="F:protein-transporting ATPase activity"/>
    <property type="evidence" value="ECO:0007669"/>
    <property type="project" value="InterPro"/>
</dbReference>